<organism evidence="2 3">
    <name type="scientific">Candidatus Criblamydia sequanensis CRIB-18</name>
    <dbReference type="NCBI Taxonomy" id="1437425"/>
    <lineage>
        <taxon>Bacteria</taxon>
        <taxon>Pseudomonadati</taxon>
        <taxon>Chlamydiota</taxon>
        <taxon>Chlamydiia</taxon>
        <taxon>Parachlamydiales</taxon>
        <taxon>Candidatus Criblamydiaceae</taxon>
        <taxon>Candidatus Criblamydia</taxon>
    </lineage>
</organism>
<keyword evidence="3" id="KW-1185">Reference proteome</keyword>
<accession>A0A090CZQ0</accession>
<keyword evidence="1" id="KW-0812">Transmembrane</keyword>
<sequence>MNYISDFFLFIVATLAGNWLWQLWLDKREAKIQKAKTLKDFLAKIQSCILELEYNAAPGIGGPRSLFKLTAQEQLLHSTEVSLLGEELANSLKQLVIEAGVANGEYSMKGPGGVKGMSNLLKASLQKKSEELQT</sequence>
<evidence type="ECO:0000313" key="2">
    <source>
        <dbReference type="EMBL" id="CDR34446.1"/>
    </source>
</evidence>
<name>A0A090CZQ0_9BACT</name>
<protein>
    <submittedName>
        <fullName evidence="2">Membrane protein</fullName>
    </submittedName>
</protein>
<dbReference type="Proteomes" id="UP000031552">
    <property type="component" value="Unassembled WGS sequence"/>
</dbReference>
<reference evidence="2" key="2">
    <citation type="submission" date="2014-09" db="EMBL/GenBank/DDBJ databases">
        <title>Criblamydia sequanensis harbors a mega-plasmid encoding arsenite resistance.</title>
        <authorList>
            <person name="Bertelli C."/>
            <person name="Goesmann A."/>
            <person name="Greub G."/>
        </authorList>
    </citation>
    <scope>NUCLEOTIDE SEQUENCE [LARGE SCALE GENOMIC DNA]</scope>
    <source>
        <strain evidence="2">CRIB-18</strain>
    </source>
</reference>
<keyword evidence="1" id="KW-1133">Transmembrane helix</keyword>
<gene>
    <name evidence="2" type="ORF">CSEC_1633</name>
</gene>
<dbReference type="eggNOG" id="ENOG502ZR9W">
    <property type="taxonomic scope" value="Bacteria"/>
</dbReference>
<feature type="transmembrane region" description="Helical" evidence="1">
    <location>
        <begin position="6"/>
        <end position="25"/>
    </location>
</feature>
<comment type="caution">
    <text evidence="2">The sequence shown here is derived from an EMBL/GenBank/DDBJ whole genome shotgun (WGS) entry which is preliminary data.</text>
</comment>
<evidence type="ECO:0000313" key="3">
    <source>
        <dbReference type="Proteomes" id="UP000031552"/>
    </source>
</evidence>
<evidence type="ECO:0000256" key="1">
    <source>
        <dbReference type="SAM" id="Phobius"/>
    </source>
</evidence>
<dbReference type="AlphaFoldDB" id="A0A090CZQ0"/>
<reference evidence="2" key="1">
    <citation type="submission" date="2013-12" db="EMBL/GenBank/DDBJ databases">
        <authorList>
            <person name="Linke B."/>
        </authorList>
    </citation>
    <scope>NUCLEOTIDE SEQUENCE [LARGE SCALE GENOMIC DNA]</scope>
    <source>
        <strain evidence="2">CRIB-18</strain>
    </source>
</reference>
<dbReference type="EMBL" id="CCEJ010000008">
    <property type="protein sequence ID" value="CDR34446.1"/>
    <property type="molecule type" value="Genomic_DNA"/>
</dbReference>
<keyword evidence="1" id="KW-0472">Membrane</keyword>
<proteinExistence type="predicted"/>